<dbReference type="InterPro" id="IPR017969">
    <property type="entry name" value="Heavy-metal-associated_CS"/>
</dbReference>
<reference evidence="3" key="1">
    <citation type="submission" date="2016-09" db="EMBL/GenBank/DDBJ databases">
        <title>Draft genome of thermotolerant cyanobacterium Desertifilum sp. strain IPPAS B-1220.</title>
        <authorList>
            <person name="Sinetova M.A."/>
            <person name="Bolakhan K."/>
            <person name="Zayadan B.K."/>
            <person name="Mironov K.S."/>
            <person name="Ustinova V."/>
            <person name="Kupriyanova E.V."/>
            <person name="Sidorov R.A."/>
            <person name="Skrypnik A.N."/>
            <person name="Gogoleva N.E."/>
            <person name="Gogolev Y.V."/>
            <person name="Los D.A."/>
        </authorList>
    </citation>
    <scope>NUCLEOTIDE SEQUENCE [LARGE SCALE GENOMIC DNA]</scope>
    <source>
        <strain evidence="3">IPPAS B-1220</strain>
    </source>
</reference>
<dbReference type="AlphaFoldDB" id="A0A1E5QPR6"/>
<dbReference type="SUPFAM" id="SSF55008">
    <property type="entry name" value="HMA, heavy metal-associated domain"/>
    <property type="match status" value="1"/>
</dbReference>
<dbReference type="STRING" id="1781255.BH720_03590"/>
<dbReference type="OrthoDB" id="516025at2"/>
<accession>A0A1E5QPR6</accession>
<dbReference type="PROSITE" id="PS01047">
    <property type="entry name" value="HMA_1"/>
    <property type="match status" value="1"/>
</dbReference>
<keyword evidence="1" id="KW-0479">Metal-binding</keyword>
<protein>
    <submittedName>
        <fullName evidence="3">Heavy metal transporter</fullName>
    </submittedName>
</protein>
<dbReference type="Pfam" id="PF00403">
    <property type="entry name" value="HMA"/>
    <property type="match status" value="1"/>
</dbReference>
<proteinExistence type="predicted"/>
<dbReference type="InterPro" id="IPR006121">
    <property type="entry name" value="HMA_dom"/>
</dbReference>
<gene>
    <name evidence="3" type="ORF">BH720_03590</name>
</gene>
<name>A0A1E5QPR6_9CYAN</name>
<evidence type="ECO:0000256" key="1">
    <source>
        <dbReference type="ARBA" id="ARBA00022723"/>
    </source>
</evidence>
<organism evidence="3">
    <name type="scientific">Desertifilum tharense IPPAS B-1220</name>
    <dbReference type="NCBI Taxonomy" id="1781255"/>
    <lineage>
        <taxon>Bacteria</taxon>
        <taxon>Bacillati</taxon>
        <taxon>Cyanobacteriota</taxon>
        <taxon>Cyanophyceae</taxon>
        <taxon>Desertifilales</taxon>
        <taxon>Desertifilaceae</taxon>
        <taxon>Desertifilum</taxon>
    </lineage>
</organism>
<dbReference type="InterPro" id="IPR036163">
    <property type="entry name" value="HMA_dom_sf"/>
</dbReference>
<evidence type="ECO:0000313" key="3">
    <source>
        <dbReference type="EMBL" id="OEJ76649.1"/>
    </source>
</evidence>
<feature type="domain" description="HMA" evidence="2">
    <location>
        <begin position="1"/>
        <end position="64"/>
    </location>
</feature>
<dbReference type="GO" id="GO:0046872">
    <property type="term" value="F:metal ion binding"/>
    <property type="evidence" value="ECO:0007669"/>
    <property type="project" value="UniProtKB-KW"/>
</dbReference>
<sequence>MALEMVVPNMVCDGCAEKITEAIKTVDSEAKINIDLPTKHVSVDTEVSLESIEQAITAVGYEVEP</sequence>
<comment type="caution">
    <text evidence="3">The sequence shown here is derived from an EMBL/GenBank/DDBJ whole genome shotgun (WGS) entry which is preliminary data.</text>
</comment>
<dbReference type="PROSITE" id="PS50846">
    <property type="entry name" value="HMA_2"/>
    <property type="match status" value="1"/>
</dbReference>
<dbReference type="EMBL" id="MJGC01000035">
    <property type="protein sequence ID" value="OEJ76649.1"/>
    <property type="molecule type" value="Genomic_DNA"/>
</dbReference>
<evidence type="ECO:0000259" key="2">
    <source>
        <dbReference type="PROSITE" id="PS50846"/>
    </source>
</evidence>
<dbReference type="CDD" id="cd00371">
    <property type="entry name" value="HMA"/>
    <property type="match status" value="1"/>
</dbReference>
<dbReference type="Gene3D" id="3.30.70.100">
    <property type="match status" value="1"/>
</dbReference>